<feature type="domain" description="Histone chaperone RTT106/FACT complex subunit SPT16-like middle" evidence="5">
    <location>
        <begin position="256"/>
        <end position="350"/>
    </location>
</feature>
<feature type="compositionally biased region" description="Acidic residues" evidence="4">
    <location>
        <begin position="400"/>
        <end position="413"/>
    </location>
</feature>
<dbReference type="EMBL" id="SRRH01000078">
    <property type="protein sequence ID" value="KAG6299996.1"/>
    <property type="molecule type" value="Genomic_DNA"/>
</dbReference>
<comment type="function">
    <text evidence="2">Histones H3 and H4 chaperone involved in the nucleosome formation and heterochromatin silencing. Required for the deposition of H3K56ac-carrying H3-H4 complex onto newly-replicated DNA. Plays a role in the transcriptional regulation of the cell-cycle dependent histone genes by creating a repressive structure at the core histone gene promoter.</text>
</comment>
<dbReference type="GO" id="GO:0042393">
    <property type="term" value="F:histone binding"/>
    <property type="evidence" value="ECO:0007669"/>
    <property type="project" value="TreeGrafter"/>
</dbReference>
<dbReference type="Gene3D" id="2.30.29.30">
    <property type="entry name" value="Pleckstrin-homology domain (PH domain)/Phosphotyrosine-binding domain (PTB)"/>
    <property type="match status" value="1"/>
</dbReference>
<protein>
    <recommendedName>
        <fullName evidence="5">Histone chaperone RTT106/FACT complex subunit SPT16-like middle domain-containing protein</fullName>
    </recommendedName>
</protein>
<name>A0A9P7QK34_9HYPO</name>
<dbReference type="GO" id="GO:0031491">
    <property type="term" value="F:nucleosome binding"/>
    <property type="evidence" value="ECO:0007669"/>
    <property type="project" value="TreeGrafter"/>
</dbReference>
<keyword evidence="7" id="KW-1185">Reference proteome</keyword>
<evidence type="ECO:0000313" key="6">
    <source>
        <dbReference type="EMBL" id="KAG6299996.1"/>
    </source>
</evidence>
<dbReference type="InterPro" id="IPR013719">
    <property type="entry name" value="RTT106/SPT16-like_middle_dom"/>
</dbReference>
<evidence type="ECO:0000259" key="5">
    <source>
        <dbReference type="SMART" id="SM01287"/>
    </source>
</evidence>
<reference evidence="6 7" key="1">
    <citation type="journal article" date="2020" name="bioRxiv">
        <title>Whole genome comparisons of ergot fungi reveals the divergence and evolution of species within the genus Claviceps are the result of varying mechanisms driving genome evolution and host range expansion.</title>
        <authorList>
            <person name="Wyka S.A."/>
            <person name="Mondo S.J."/>
            <person name="Liu M."/>
            <person name="Dettman J."/>
            <person name="Nalam V."/>
            <person name="Broders K.D."/>
        </authorList>
    </citation>
    <scope>NUCLEOTIDE SEQUENCE [LARGE SCALE GENOMIC DNA]</scope>
    <source>
        <strain evidence="6 7">Clav52</strain>
    </source>
</reference>
<accession>A0A9P7QK34</accession>
<dbReference type="PANTHER" id="PTHR45849">
    <property type="entry name" value="FACT COMPLEX SUBUNIT SSRP1"/>
    <property type="match status" value="1"/>
</dbReference>
<comment type="similarity">
    <text evidence="1">Belongs to the RTT106 family.</text>
</comment>
<dbReference type="Proteomes" id="UP000707071">
    <property type="component" value="Unassembled WGS sequence"/>
</dbReference>
<proteinExistence type="inferred from homology"/>
<evidence type="ECO:0000313" key="7">
    <source>
        <dbReference type="Proteomes" id="UP000707071"/>
    </source>
</evidence>
<evidence type="ECO:0000256" key="4">
    <source>
        <dbReference type="SAM" id="MobiDB-lite"/>
    </source>
</evidence>
<comment type="subunit">
    <text evidence="3">Interacts with histones H3 and H4.</text>
</comment>
<evidence type="ECO:0000256" key="2">
    <source>
        <dbReference type="ARBA" id="ARBA00037550"/>
    </source>
</evidence>
<feature type="region of interest" description="Disordered" evidence="4">
    <location>
        <begin position="364"/>
        <end position="533"/>
    </location>
</feature>
<feature type="compositionally biased region" description="Pro residues" evidence="4">
    <location>
        <begin position="481"/>
        <end position="493"/>
    </location>
</feature>
<dbReference type="InterPro" id="IPR050454">
    <property type="entry name" value="RTT106/SSRP1_HistChap/FACT"/>
</dbReference>
<dbReference type="AlphaFoldDB" id="A0A9P7QK34"/>
<evidence type="ECO:0000256" key="3">
    <source>
        <dbReference type="ARBA" id="ARBA00038654"/>
    </source>
</evidence>
<evidence type="ECO:0000256" key="1">
    <source>
        <dbReference type="ARBA" id="ARBA00006159"/>
    </source>
</evidence>
<comment type="caution">
    <text evidence="6">The sequence shown here is derived from an EMBL/GenBank/DDBJ whole genome shotgun (WGS) entry which is preliminary data.</text>
</comment>
<gene>
    <name evidence="6" type="ORF">E4U09_007527</name>
</gene>
<dbReference type="SUPFAM" id="SSF50729">
    <property type="entry name" value="PH domain-like"/>
    <property type="match status" value="1"/>
</dbReference>
<sequence length="533" mass="58759">MAATALEWQQLDLIFESRPDIIEGIKKAADSPGRVALFNEIAHYIYDQIHVNGAPASKRRKVDAPQPASGNAGDEPVLLRVKEISVSIPVRKKLELCFTENYIYAQAPGTSGTLTSYAWQDIGTNLTFLATFRVGVVPKALTVATEYIFYLPVPDKTQVQFNYIIIPKGASLPSKAEPTGIEPLVFTVPATAPKEGILGGAEATAAAGVSDTFKSLFHWAFQRRLRAAGNPIDIVSADPNKFHSAVRQAQRPNEKAVHVSGFRGSKDGYLFFLDNGILWGFKKPLIFIPRNRIAAISYTNILQITFNMVVEVFSKDDEPNEEFEFGMLDQQDYGSINDYIQRNGLQDRSMAEQRKAKLQLAENRALKKGSDGAEPDDDDVANGDNQTELEKAQLEAEQQLQDDEDEDEEDYDPGSEGGDSDGSGESSEEDDGSEQDGEHDDDDDDDDDDDGDENGVEDQDIEQGEEEEEEEQQPPAEASPEPVPPPTTKPAKPPKAEPTRQKTSQVPLRQGWAALRNTRPSGDVDMEEHFDVV</sequence>
<dbReference type="Pfam" id="PF08512">
    <property type="entry name" value="Rttp106-like_middle"/>
    <property type="match status" value="1"/>
</dbReference>
<dbReference type="PANTHER" id="PTHR45849:SF3">
    <property type="entry name" value="HISTONE CHAPERONE RTT106"/>
    <property type="match status" value="1"/>
</dbReference>
<dbReference type="InterPro" id="IPR011993">
    <property type="entry name" value="PH-like_dom_sf"/>
</dbReference>
<dbReference type="SMART" id="SM01287">
    <property type="entry name" value="Rtt106"/>
    <property type="match status" value="1"/>
</dbReference>
<feature type="compositionally biased region" description="Acidic residues" evidence="4">
    <location>
        <begin position="426"/>
        <end position="472"/>
    </location>
</feature>
<organism evidence="6 7">
    <name type="scientific">Claviceps aff. purpurea</name>
    <dbReference type="NCBI Taxonomy" id="1967640"/>
    <lineage>
        <taxon>Eukaryota</taxon>
        <taxon>Fungi</taxon>
        <taxon>Dikarya</taxon>
        <taxon>Ascomycota</taxon>
        <taxon>Pezizomycotina</taxon>
        <taxon>Sordariomycetes</taxon>
        <taxon>Hypocreomycetidae</taxon>
        <taxon>Hypocreales</taxon>
        <taxon>Clavicipitaceae</taxon>
        <taxon>Claviceps</taxon>
    </lineage>
</organism>